<gene>
    <name evidence="1" type="ORF">SDC9_147415</name>
</gene>
<proteinExistence type="predicted"/>
<dbReference type="AlphaFoldDB" id="A0A645EEA3"/>
<evidence type="ECO:0000313" key="1">
    <source>
        <dbReference type="EMBL" id="MPN00221.1"/>
    </source>
</evidence>
<name>A0A645EEA3_9ZZZZ</name>
<dbReference type="EMBL" id="VSSQ01046258">
    <property type="protein sequence ID" value="MPN00221.1"/>
    <property type="molecule type" value="Genomic_DNA"/>
</dbReference>
<comment type="caution">
    <text evidence="1">The sequence shown here is derived from an EMBL/GenBank/DDBJ whole genome shotgun (WGS) entry which is preliminary data.</text>
</comment>
<accession>A0A645EEA3</accession>
<organism evidence="1">
    <name type="scientific">bioreactor metagenome</name>
    <dbReference type="NCBI Taxonomy" id="1076179"/>
    <lineage>
        <taxon>unclassified sequences</taxon>
        <taxon>metagenomes</taxon>
        <taxon>ecological metagenomes</taxon>
    </lineage>
</organism>
<reference evidence="1" key="1">
    <citation type="submission" date="2019-08" db="EMBL/GenBank/DDBJ databases">
        <authorList>
            <person name="Kucharzyk K."/>
            <person name="Murdoch R.W."/>
            <person name="Higgins S."/>
            <person name="Loffler F."/>
        </authorList>
    </citation>
    <scope>NUCLEOTIDE SEQUENCE</scope>
</reference>
<protein>
    <submittedName>
        <fullName evidence="1">Uncharacterized protein</fullName>
    </submittedName>
</protein>
<sequence length="297" mass="32428">MLIDVKWLSTIWTRYAPLCVAGILLSLPLAGPGAVLVSRSPALGGGVSRWSQLWQDPGPGGNDLDSDAICWADFNLQSPTTITHLEWWGTGACELGFQIEFWPQDPGTIAYQPLAVFDRGPGPSPVTPTARFVAAPEDYATNNLPDGLTHFSLDLATPVALEANDTANPRWFIGIIGLTHQAYATWNWSQSSVGNSRTYQWYRGDANRFRSLGDGRALLLADATPDLPPRMNIAVTSTNSLLISWPASAIGFVLQENTSFVTTNWSDVTNKVSDVSGESCVTISLSRTNCYYRLFQR</sequence>